<dbReference type="HOGENOM" id="CLU_1814813_0_0_9"/>
<keyword evidence="2" id="KW-1185">Reference proteome</keyword>
<evidence type="ECO:0000313" key="1">
    <source>
        <dbReference type="EMBL" id="AEW05196.1"/>
    </source>
</evidence>
<accession>G8TZF6</accession>
<dbReference type="PATRIC" id="fig|679936.5.peg.1768"/>
<reference evidence="1 2" key="2">
    <citation type="journal article" date="2012" name="Stand. Genomic Sci.">
        <title>Complete genome sequence of the moderately thermophilic mineral-sulfide-oxidizing firmicute Sulfobacillus acidophilus type strain (NAL(T)).</title>
        <authorList>
            <person name="Anderson I."/>
            <person name="Chertkov O."/>
            <person name="Chen A."/>
            <person name="Saunders E."/>
            <person name="Lapidus A."/>
            <person name="Nolan M."/>
            <person name="Lucas S."/>
            <person name="Hammon N."/>
            <person name="Deshpande S."/>
            <person name="Cheng J.F."/>
            <person name="Han C."/>
            <person name="Tapia R."/>
            <person name="Goodwin L.A."/>
            <person name="Pitluck S."/>
            <person name="Liolios K."/>
            <person name="Pagani I."/>
            <person name="Ivanova N."/>
            <person name="Mikhailova N."/>
            <person name="Pati A."/>
            <person name="Palaniappan K."/>
            <person name="Land M."/>
            <person name="Pan C."/>
            <person name="Rohde M."/>
            <person name="Pukall R."/>
            <person name="Goker M."/>
            <person name="Detter J.C."/>
            <person name="Woyke T."/>
            <person name="Bristow J."/>
            <person name="Eisen J.A."/>
            <person name="Markowitz V."/>
            <person name="Hugenholtz P."/>
            <person name="Kyrpides N.C."/>
            <person name="Klenk H.P."/>
            <person name="Mavromatis K."/>
        </authorList>
    </citation>
    <scope>NUCLEOTIDE SEQUENCE [LARGE SCALE GENOMIC DNA]</scope>
    <source>
        <strain evidence="2">ATCC 700253 / DSM 10332 / NAL</strain>
    </source>
</reference>
<dbReference type="STRING" id="679936.Sulac_1700"/>
<gene>
    <name evidence="1" type="ordered locus">Sulac_1700</name>
</gene>
<sequence length="142" mass="15755">MNDELELRLRDIDLSLNAITVRLEEIRDTLGDLGTGQVTYLNQRLIMDTAAVIGDRFETIQMGLPAVFFVPGKDGPKKLKVALQMSESLLGQKLWTYSLQLEDGGTTNVSALERGVARERALMTLFDIIRSAMGIDRGQGKE</sequence>
<dbReference type="KEGG" id="sap:Sulac_1700"/>
<protein>
    <submittedName>
        <fullName evidence="1">Uncharacterized protein</fullName>
    </submittedName>
</protein>
<organism evidence="1 2">
    <name type="scientific">Sulfobacillus acidophilus (strain ATCC 700253 / DSM 10332 / NAL)</name>
    <dbReference type="NCBI Taxonomy" id="679936"/>
    <lineage>
        <taxon>Bacteria</taxon>
        <taxon>Bacillati</taxon>
        <taxon>Bacillota</taxon>
        <taxon>Clostridia</taxon>
        <taxon>Eubacteriales</taxon>
        <taxon>Clostridiales Family XVII. Incertae Sedis</taxon>
        <taxon>Sulfobacillus</taxon>
    </lineage>
</organism>
<name>G8TZF6_SULAD</name>
<dbReference type="Proteomes" id="UP000005439">
    <property type="component" value="Chromosome"/>
</dbReference>
<reference evidence="2" key="1">
    <citation type="submission" date="2011-12" db="EMBL/GenBank/DDBJ databases">
        <title>The complete genome of chromosome of Sulfobacillus acidophilus DSM 10332.</title>
        <authorList>
            <person name="Lucas S."/>
            <person name="Han J."/>
            <person name="Lapidus A."/>
            <person name="Bruce D."/>
            <person name="Goodwin L."/>
            <person name="Pitluck S."/>
            <person name="Peters L."/>
            <person name="Kyrpides N."/>
            <person name="Mavromatis K."/>
            <person name="Ivanova N."/>
            <person name="Mikhailova N."/>
            <person name="Chertkov O."/>
            <person name="Saunders E."/>
            <person name="Detter J.C."/>
            <person name="Tapia R."/>
            <person name="Han C."/>
            <person name="Land M."/>
            <person name="Hauser L."/>
            <person name="Markowitz V."/>
            <person name="Cheng J.-F."/>
            <person name="Hugenholtz P."/>
            <person name="Woyke T."/>
            <person name="Wu D."/>
            <person name="Pukall R."/>
            <person name="Gehrich-Schroeter G."/>
            <person name="Schneider S."/>
            <person name="Klenk H.-P."/>
            <person name="Eisen J.A."/>
        </authorList>
    </citation>
    <scope>NUCLEOTIDE SEQUENCE [LARGE SCALE GENOMIC DNA]</scope>
    <source>
        <strain evidence="2">ATCC 700253 / DSM 10332 / NAL</strain>
    </source>
</reference>
<dbReference type="AlphaFoldDB" id="G8TZF6"/>
<dbReference type="EMBL" id="CP003179">
    <property type="protein sequence ID" value="AEW05196.1"/>
    <property type="molecule type" value="Genomic_DNA"/>
</dbReference>
<evidence type="ECO:0000313" key="2">
    <source>
        <dbReference type="Proteomes" id="UP000005439"/>
    </source>
</evidence>
<proteinExistence type="predicted"/>